<gene>
    <name evidence="2" type="ORF">RHSIM_Rhsim10G0179000</name>
</gene>
<dbReference type="OrthoDB" id="1906820at2759"/>
<protein>
    <recommendedName>
        <fullName evidence="1">RNase H type-1 domain-containing protein</fullName>
    </recommendedName>
</protein>
<keyword evidence="3" id="KW-1185">Reference proteome</keyword>
<evidence type="ECO:0000313" key="2">
    <source>
        <dbReference type="EMBL" id="KAF7130491.1"/>
    </source>
</evidence>
<comment type="caution">
    <text evidence="2">The sequence shown here is derived from an EMBL/GenBank/DDBJ whole genome shotgun (WGS) entry which is preliminary data.</text>
</comment>
<dbReference type="Proteomes" id="UP000626092">
    <property type="component" value="Unassembled WGS sequence"/>
</dbReference>
<sequence length="334" mass="36741">MNEHASILAWFDSVIDRWKGLEDGANKLTLCTMILWHIWKCLNEKLFNEILIEPNQAILFAVKDATKYVTAMREERGMQRLALEPSDSEANGWQPPGGGRTKVNVDGAWQQIGCKIGAGMVARGVKGDFIAARAANLGHARSAIVVEALEWSASMEFAELFGFEAVIFEGDSQVLVRILNDEKMGKTNKTVTAIKNSKNKRGEKTKIICDKCGLVIDGLELKIEHMQKPIDHYTTFVAWVFGVLTPHVLAVFDHGPPGFLMPTETDLRRVNRETRSMKIFLKGVVRGLAEVGRRNLVKKAVDVAVVVDKGASSGGPNVDRCREVTVGGGGRRGA</sequence>
<dbReference type="CDD" id="cd06222">
    <property type="entry name" value="RNase_H_like"/>
    <property type="match status" value="1"/>
</dbReference>
<dbReference type="PANTHER" id="PTHR47074:SF11">
    <property type="entry name" value="REVERSE TRANSCRIPTASE-LIKE PROTEIN"/>
    <property type="match status" value="1"/>
</dbReference>
<dbReference type="PANTHER" id="PTHR47074">
    <property type="entry name" value="BNAC02G40300D PROTEIN"/>
    <property type="match status" value="1"/>
</dbReference>
<evidence type="ECO:0000259" key="1">
    <source>
        <dbReference type="Pfam" id="PF13456"/>
    </source>
</evidence>
<accession>A0A834GFV1</accession>
<dbReference type="EMBL" id="WJXA01000010">
    <property type="protein sequence ID" value="KAF7130491.1"/>
    <property type="molecule type" value="Genomic_DNA"/>
</dbReference>
<dbReference type="InterPro" id="IPR052929">
    <property type="entry name" value="RNase_H-like_EbsB-rel"/>
</dbReference>
<dbReference type="Pfam" id="PF13456">
    <property type="entry name" value="RVT_3"/>
    <property type="match status" value="1"/>
</dbReference>
<proteinExistence type="predicted"/>
<dbReference type="InterPro" id="IPR002156">
    <property type="entry name" value="RNaseH_domain"/>
</dbReference>
<dbReference type="AlphaFoldDB" id="A0A834GFV1"/>
<reference evidence="2" key="1">
    <citation type="submission" date="2019-11" db="EMBL/GenBank/DDBJ databases">
        <authorList>
            <person name="Liu Y."/>
            <person name="Hou J."/>
            <person name="Li T.-Q."/>
            <person name="Guan C.-H."/>
            <person name="Wu X."/>
            <person name="Wu H.-Z."/>
            <person name="Ling F."/>
            <person name="Zhang R."/>
            <person name="Shi X.-G."/>
            <person name="Ren J.-P."/>
            <person name="Chen E.-F."/>
            <person name="Sun J.-M."/>
        </authorList>
    </citation>
    <scope>NUCLEOTIDE SEQUENCE</scope>
    <source>
        <strain evidence="2">Adult_tree_wgs_1</strain>
        <tissue evidence="2">Leaves</tissue>
    </source>
</reference>
<dbReference type="InterPro" id="IPR044730">
    <property type="entry name" value="RNase_H-like_dom_plant"/>
</dbReference>
<organism evidence="2 3">
    <name type="scientific">Rhododendron simsii</name>
    <name type="common">Sims's rhododendron</name>
    <dbReference type="NCBI Taxonomy" id="118357"/>
    <lineage>
        <taxon>Eukaryota</taxon>
        <taxon>Viridiplantae</taxon>
        <taxon>Streptophyta</taxon>
        <taxon>Embryophyta</taxon>
        <taxon>Tracheophyta</taxon>
        <taxon>Spermatophyta</taxon>
        <taxon>Magnoliopsida</taxon>
        <taxon>eudicotyledons</taxon>
        <taxon>Gunneridae</taxon>
        <taxon>Pentapetalae</taxon>
        <taxon>asterids</taxon>
        <taxon>Ericales</taxon>
        <taxon>Ericaceae</taxon>
        <taxon>Ericoideae</taxon>
        <taxon>Rhodoreae</taxon>
        <taxon>Rhododendron</taxon>
    </lineage>
</organism>
<evidence type="ECO:0000313" key="3">
    <source>
        <dbReference type="Proteomes" id="UP000626092"/>
    </source>
</evidence>
<feature type="domain" description="RNase H type-1" evidence="1">
    <location>
        <begin position="104"/>
        <end position="191"/>
    </location>
</feature>
<dbReference type="InterPro" id="IPR036397">
    <property type="entry name" value="RNaseH_sf"/>
</dbReference>
<dbReference type="GO" id="GO:0004523">
    <property type="term" value="F:RNA-DNA hybrid ribonuclease activity"/>
    <property type="evidence" value="ECO:0007669"/>
    <property type="project" value="InterPro"/>
</dbReference>
<dbReference type="GO" id="GO:0003676">
    <property type="term" value="F:nucleic acid binding"/>
    <property type="evidence" value="ECO:0007669"/>
    <property type="project" value="InterPro"/>
</dbReference>
<dbReference type="Gene3D" id="3.30.420.10">
    <property type="entry name" value="Ribonuclease H-like superfamily/Ribonuclease H"/>
    <property type="match status" value="1"/>
</dbReference>
<name>A0A834GFV1_RHOSS</name>